<organism evidence="4 5">
    <name type="scientific">Staphylococcus gallinarum</name>
    <dbReference type="NCBI Taxonomy" id="1293"/>
    <lineage>
        <taxon>Bacteria</taxon>
        <taxon>Bacillati</taxon>
        <taxon>Bacillota</taxon>
        <taxon>Bacilli</taxon>
        <taxon>Bacillales</taxon>
        <taxon>Staphylococcaceae</taxon>
        <taxon>Staphylococcus</taxon>
    </lineage>
</organism>
<dbReference type="SUPFAM" id="SSF56235">
    <property type="entry name" value="N-terminal nucleophile aminohydrolases (Ntn hydrolases)"/>
    <property type="match status" value="1"/>
</dbReference>
<name>A0A380FFS6_STAGA</name>
<evidence type="ECO:0000256" key="2">
    <source>
        <dbReference type="ARBA" id="ARBA00022962"/>
    </source>
</evidence>
<dbReference type="Proteomes" id="UP000255277">
    <property type="component" value="Unassembled WGS sequence"/>
</dbReference>
<keyword evidence="2" id="KW-0315">Glutamine amidotransferase</keyword>
<reference evidence="4 5" key="1">
    <citation type="submission" date="2018-06" db="EMBL/GenBank/DDBJ databases">
        <authorList>
            <consortium name="Pathogen Informatics"/>
            <person name="Doyle S."/>
        </authorList>
    </citation>
    <scope>NUCLEOTIDE SEQUENCE [LARGE SCALE GENOMIC DNA]</scope>
    <source>
        <strain evidence="4 5">NCTC12195</strain>
    </source>
</reference>
<dbReference type="EC" id="2.4.2.14" evidence="4"/>
<dbReference type="InterPro" id="IPR029055">
    <property type="entry name" value="Ntn_hydrolases_N"/>
</dbReference>
<dbReference type="PANTHER" id="PTHR11907">
    <property type="entry name" value="AMIDOPHOSPHORIBOSYLTRANSFERASE"/>
    <property type="match status" value="1"/>
</dbReference>
<feature type="domain" description="Glutamine amidotransferase type-2" evidence="3">
    <location>
        <begin position="11"/>
        <end position="104"/>
    </location>
</feature>
<accession>A0A380FFS6</accession>
<evidence type="ECO:0000259" key="3">
    <source>
        <dbReference type="PROSITE" id="PS51278"/>
    </source>
</evidence>
<protein>
    <submittedName>
        <fullName evidence="4">Amidophosphoribosyltransferase</fullName>
        <ecNumber evidence="4">2.4.2.14</ecNumber>
    </submittedName>
</protein>
<evidence type="ECO:0000256" key="1">
    <source>
        <dbReference type="ARBA" id="ARBA00022679"/>
    </source>
</evidence>
<gene>
    <name evidence="4" type="primary">purF_1</name>
    <name evidence="4" type="ORF">NCTC12195_01894</name>
</gene>
<dbReference type="AlphaFoldDB" id="A0A380FFS6"/>
<keyword evidence="1 4" id="KW-0808">Transferase</keyword>
<evidence type="ECO:0000313" key="5">
    <source>
        <dbReference type="Proteomes" id="UP000255277"/>
    </source>
</evidence>
<dbReference type="EMBL" id="UHDK01000001">
    <property type="protein sequence ID" value="SUM32449.1"/>
    <property type="molecule type" value="Genomic_DNA"/>
</dbReference>
<dbReference type="InterPro" id="IPR017932">
    <property type="entry name" value="GATase_2_dom"/>
</dbReference>
<evidence type="ECO:0000313" key="4">
    <source>
        <dbReference type="EMBL" id="SUM32449.1"/>
    </source>
</evidence>
<proteinExistence type="predicted"/>
<keyword evidence="4" id="KW-0328">Glycosyltransferase</keyword>
<dbReference type="PROSITE" id="PS51278">
    <property type="entry name" value="GATASE_TYPE_2"/>
    <property type="match status" value="1"/>
</dbReference>
<sequence>MYDISGLNEECGVFGIWNHQEAAQLTYMGLHSLQHRGQEGAGIVCSNGENLIGERGLGLLTEAISDTQLESFKSYQHAIGMFAMLHQEIKELRIFNHFYITFMI</sequence>
<dbReference type="GO" id="GO:0004044">
    <property type="term" value="F:amidophosphoribosyltransferase activity"/>
    <property type="evidence" value="ECO:0007669"/>
    <property type="project" value="UniProtKB-EC"/>
</dbReference>
<dbReference type="Gene3D" id="3.60.20.10">
    <property type="entry name" value="Glutamine Phosphoribosylpyrophosphate, subunit 1, domain 1"/>
    <property type="match status" value="1"/>
</dbReference>